<keyword evidence="2" id="KW-0449">Lipoprotein</keyword>
<dbReference type="AlphaFoldDB" id="A0A8J1MU97"/>
<comment type="function">
    <text evidence="2">May mediate accelerated ATP-independent bidirectional transbilayer migration of phospholipids upon binding calcium ions that results in a loss of phospholipid asymmetry in the plasma membrane.</text>
</comment>
<dbReference type="GeneID" id="108703564"/>
<keyword evidence="2" id="KW-0564">Palmitate</keyword>
<comment type="similarity">
    <text evidence="1 2">Belongs to the phospholipid scramblase family.</text>
</comment>
<organism evidence="3 4">
    <name type="scientific">Xenopus laevis</name>
    <name type="common">African clawed frog</name>
    <dbReference type="NCBI Taxonomy" id="8355"/>
    <lineage>
        <taxon>Eukaryota</taxon>
        <taxon>Metazoa</taxon>
        <taxon>Chordata</taxon>
        <taxon>Craniata</taxon>
        <taxon>Vertebrata</taxon>
        <taxon>Euteleostomi</taxon>
        <taxon>Amphibia</taxon>
        <taxon>Batrachia</taxon>
        <taxon>Anura</taxon>
        <taxon>Pipoidea</taxon>
        <taxon>Pipidae</taxon>
        <taxon>Xenopodinae</taxon>
        <taxon>Xenopus</taxon>
        <taxon>Xenopus</taxon>
    </lineage>
</organism>
<dbReference type="KEGG" id="xla:108703564"/>
<evidence type="ECO:0000256" key="1">
    <source>
        <dbReference type="ARBA" id="ARBA00005350"/>
    </source>
</evidence>
<dbReference type="OrthoDB" id="191150at2759"/>
<dbReference type="PANTHER" id="PTHR23248">
    <property type="entry name" value="PHOSPHOLIPID SCRAMBLASE-RELATED"/>
    <property type="match status" value="1"/>
</dbReference>
<dbReference type="Proteomes" id="UP000186698">
    <property type="component" value="Chromosome 3S"/>
</dbReference>
<dbReference type="PANTHER" id="PTHR23248:SF66">
    <property type="entry name" value="PHOSPHOLIPID SCRAMBLASE"/>
    <property type="match status" value="1"/>
</dbReference>
<dbReference type="InterPro" id="IPR025659">
    <property type="entry name" value="Tubby-like_C"/>
</dbReference>
<protein>
    <recommendedName>
        <fullName evidence="2">Phospholipid scramblase</fullName>
    </recommendedName>
</protein>
<reference evidence="3" key="1">
    <citation type="submission" date="2024-06" db="UniProtKB">
        <authorList>
            <consortium name="RefSeq"/>
        </authorList>
    </citation>
    <scope>NUCLEOTIDE SEQUENCE [LARGE SCALE GENOMIC DNA]</scope>
    <source>
        <strain evidence="3">J_2021</strain>
    </source>
</reference>
<evidence type="ECO:0000313" key="4">
    <source>
        <dbReference type="RefSeq" id="XP_041444928.1"/>
    </source>
</evidence>
<accession>A0A8J1MU97</accession>
<evidence type="ECO:0000256" key="2">
    <source>
        <dbReference type="RuleBase" id="RU363116"/>
    </source>
</evidence>
<reference evidence="4" key="2">
    <citation type="submission" date="2025-08" db="UniProtKB">
        <authorList>
            <consortium name="RefSeq"/>
        </authorList>
    </citation>
    <scope>IDENTIFICATION</scope>
    <source>
        <strain evidence="4">J_2021</strain>
        <tissue evidence="4">Erythrocytes</tissue>
    </source>
</reference>
<comment type="cofactor">
    <cofactor evidence="2">
        <name>Ca(2+)</name>
        <dbReference type="ChEBI" id="CHEBI:29108"/>
    </cofactor>
</comment>
<keyword evidence="3" id="KW-1185">Reference proteome</keyword>
<sequence>MDEIRIKQTRHSLMQSYCTYDLLTPDGALLYRAEERRECCGPRIDVSVQDLSGQHVLMLLLPSSFCTWETQLQVSEASGMLLGYIDSSWSSRNFTILTPTGQKSLIVQGPGWGGGFMSDANFQVSMYNGQEAFGLITRVWRGAKKEFFSPNDYYTVKFPRDLDVGVKALLVACTIYIDFLHYRERNRN</sequence>
<dbReference type="InterPro" id="IPR005552">
    <property type="entry name" value="Scramblase"/>
</dbReference>
<dbReference type="Pfam" id="PF03803">
    <property type="entry name" value="Scramblase"/>
    <property type="match status" value="1"/>
</dbReference>
<dbReference type="GO" id="GO:0005886">
    <property type="term" value="C:plasma membrane"/>
    <property type="evidence" value="ECO:0000318"/>
    <property type="project" value="GO_Central"/>
</dbReference>
<gene>
    <name evidence="4" type="primary">plscr4.S</name>
</gene>
<dbReference type="GO" id="GO:0017121">
    <property type="term" value="P:plasma membrane phospholipid scrambling"/>
    <property type="evidence" value="ECO:0000318"/>
    <property type="project" value="GO_Central"/>
</dbReference>
<dbReference type="SUPFAM" id="SSF54518">
    <property type="entry name" value="Tubby C-terminal domain-like"/>
    <property type="match status" value="1"/>
</dbReference>
<name>A0A8J1MU97_XENLA</name>
<keyword evidence="2" id="KW-0106">Calcium</keyword>
<proteinExistence type="inferred from homology"/>
<dbReference type="GO" id="GO:0017128">
    <property type="term" value="F:phospholipid scramblase activity"/>
    <property type="evidence" value="ECO:0000318"/>
    <property type="project" value="GO_Central"/>
</dbReference>
<dbReference type="RefSeq" id="XP_041444928.1">
    <property type="nucleotide sequence ID" value="XM_041588994.1"/>
</dbReference>
<dbReference type="CTD" id="108703564"/>
<evidence type="ECO:0000313" key="3">
    <source>
        <dbReference type="Proteomes" id="UP000186698"/>
    </source>
</evidence>